<dbReference type="KEGG" id="lalw:BTM29_10015"/>
<sequence>MASRSLDLDERVANFINDHLDLPAELVMGEPSMHGSSVAYVMRPLQKYKVYFDGRKKRTFSFDIQAKCPFWLDAINILNAINELMENAKSFQLKSNNGSFQFTRAEMTHSPSFAANVTDNLDVVTGNSAGDNVFAIYIASFEVTAIITK</sequence>
<dbReference type="RefSeq" id="WP_076616988.1">
    <property type="nucleotide sequence ID" value="NZ_CP019323.1"/>
</dbReference>
<dbReference type="EMBL" id="CP019323">
    <property type="protein sequence ID" value="APX72864.1"/>
    <property type="molecule type" value="Genomic_DNA"/>
</dbReference>
<organism evidence="1 2">
    <name type="scientific">Companilactobacillus allii</name>
    <dbReference type="NCBI Taxonomy" id="1847728"/>
    <lineage>
        <taxon>Bacteria</taxon>
        <taxon>Bacillati</taxon>
        <taxon>Bacillota</taxon>
        <taxon>Bacilli</taxon>
        <taxon>Lactobacillales</taxon>
        <taxon>Lactobacillaceae</taxon>
        <taxon>Companilactobacillus</taxon>
    </lineage>
</organism>
<dbReference type="OrthoDB" id="2327641at2"/>
<gene>
    <name evidence="1" type="ORF">BTM29_10015</name>
</gene>
<evidence type="ECO:0008006" key="3">
    <source>
        <dbReference type="Google" id="ProtNLM"/>
    </source>
</evidence>
<reference evidence="2" key="1">
    <citation type="submission" date="2016-12" db="EMBL/GenBank/DDBJ databases">
        <authorList>
            <person name="Jung M.Y."/>
            <person name="Lee S.H."/>
        </authorList>
    </citation>
    <scope>NUCLEOTIDE SEQUENCE [LARGE SCALE GENOMIC DNA]</scope>
    <source>
        <strain evidence="2">WiKim39</strain>
    </source>
</reference>
<protein>
    <recommendedName>
        <fullName evidence="3">Minor capsid protein</fullName>
    </recommendedName>
</protein>
<accession>A0A1P8Q4S7</accession>
<evidence type="ECO:0000313" key="2">
    <source>
        <dbReference type="Proteomes" id="UP000187499"/>
    </source>
</evidence>
<dbReference type="STRING" id="1847728.BTM29_10015"/>
<dbReference type="Proteomes" id="UP000187499">
    <property type="component" value="Chromosome"/>
</dbReference>
<dbReference type="AlphaFoldDB" id="A0A1P8Q4S7"/>
<evidence type="ECO:0000313" key="1">
    <source>
        <dbReference type="EMBL" id="APX72864.1"/>
    </source>
</evidence>
<proteinExistence type="predicted"/>
<keyword evidence="2" id="KW-1185">Reference proteome</keyword>
<name>A0A1P8Q4S7_9LACO</name>